<evidence type="ECO:0000256" key="3">
    <source>
        <dbReference type="ARBA" id="ARBA00022980"/>
    </source>
</evidence>
<dbReference type="RefSeq" id="WP_015108747.1">
    <property type="nucleotide sequence ID" value="NC_019675.1"/>
</dbReference>
<keyword evidence="4 6" id="KW-0687">Ribonucleoprotein</keyword>
<dbReference type="InterPro" id="IPR038657">
    <property type="entry name" value="Ribosomal_bL19_sf"/>
</dbReference>
<accession>K9P5M2</accession>
<reference evidence="10" key="1">
    <citation type="journal article" date="2013" name="Proc. Natl. Acad. Sci. U.S.A.">
        <title>Improving the coverage of the cyanobacterial phylum using diversity-driven genome sequencing.</title>
        <authorList>
            <person name="Shih P.M."/>
            <person name="Wu D."/>
            <person name="Latifi A."/>
            <person name="Axen S.D."/>
            <person name="Fewer D.P."/>
            <person name="Talla E."/>
            <person name="Calteau A."/>
            <person name="Cai F."/>
            <person name="Tandeau de Marsac N."/>
            <person name="Rippka R."/>
            <person name="Herdman M."/>
            <person name="Sivonen K."/>
            <person name="Coursin T."/>
            <person name="Laurent T."/>
            <person name="Goodwin L."/>
            <person name="Nolan M."/>
            <person name="Davenport K.W."/>
            <person name="Han C.S."/>
            <person name="Rubin E.M."/>
            <person name="Eisen J.A."/>
            <person name="Woyke T."/>
            <person name="Gugger M."/>
            <person name="Kerfeld C.A."/>
        </authorList>
    </citation>
    <scope>NUCLEOTIDE SEQUENCE [LARGE SCALE GENOMIC DNA]</scope>
    <source>
        <strain evidence="10">ATCC 27147 / PCC 6307</strain>
    </source>
</reference>
<dbReference type="InterPro" id="IPR018257">
    <property type="entry name" value="Ribosomal_bL19_CS"/>
</dbReference>
<dbReference type="GO" id="GO:0003735">
    <property type="term" value="F:structural constituent of ribosome"/>
    <property type="evidence" value="ECO:0007669"/>
    <property type="project" value="InterPro"/>
</dbReference>
<comment type="similarity">
    <text evidence="2 6 7">Belongs to the bacterial ribosomal protein bL19 family.</text>
</comment>
<name>K9P5M2_CYAGP</name>
<evidence type="ECO:0000256" key="5">
    <source>
        <dbReference type="ARBA" id="ARBA00035171"/>
    </source>
</evidence>
<dbReference type="STRING" id="292564.Cyagr_1112"/>
<feature type="compositionally biased region" description="Low complexity" evidence="8">
    <location>
        <begin position="1"/>
        <end position="12"/>
    </location>
</feature>
<evidence type="ECO:0000256" key="4">
    <source>
        <dbReference type="ARBA" id="ARBA00023274"/>
    </source>
</evidence>
<feature type="region of interest" description="Disordered" evidence="8">
    <location>
        <begin position="1"/>
        <end position="27"/>
    </location>
</feature>
<evidence type="ECO:0000313" key="9">
    <source>
        <dbReference type="EMBL" id="AFY28293.1"/>
    </source>
</evidence>
<evidence type="ECO:0000256" key="2">
    <source>
        <dbReference type="ARBA" id="ARBA00005781"/>
    </source>
</evidence>
<organism evidence="9 10">
    <name type="scientific">Cyanobium gracile (strain ATCC 27147 / PCC 6307)</name>
    <dbReference type="NCBI Taxonomy" id="292564"/>
    <lineage>
        <taxon>Bacteria</taxon>
        <taxon>Bacillati</taxon>
        <taxon>Cyanobacteriota</taxon>
        <taxon>Cyanophyceae</taxon>
        <taxon>Synechococcales</taxon>
        <taxon>Prochlorococcaceae</taxon>
        <taxon>Cyanobium</taxon>
    </lineage>
</organism>
<dbReference type="NCBIfam" id="TIGR01024">
    <property type="entry name" value="rplS_bact"/>
    <property type="match status" value="1"/>
</dbReference>
<gene>
    <name evidence="6" type="primary">rplS</name>
    <name evidence="6" type="synonym">rpl19</name>
    <name evidence="9" type="ordered locus">Cyagr_1112</name>
</gene>
<dbReference type="HOGENOM" id="CLU_103507_2_0_3"/>
<dbReference type="GO" id="GO:0006412">
    <property type="term" value="P:translation"/>
    <property type="evidence" value="ECO:0007669"/>
    <property type="project" value="UniProtKB-UniRule"/>
</dbReference>
<evidence type="ECO:0000256" key="6">
    <source>
        <dbReference type="HAMAP-Rule" id="MF_00402"/>
    </source>
</evidence>
<dbReference type="OrthoDB" id="9803541at2"/>
<evidence type="ECO:0000256" key="8">
    <source>
        <dbReference type="SAM" id="MobiDB-lite"/>
    </source>
</evidence>
<dbReference type="GO" id="GO:0022625">
    <property type="term" value="C:cytosolic large ribosomal subunit"/>
    <property type="evidence" value="ECO:0007669"/>
    <property type="project" value="TreeGrafter"/>
</dbReference>
<dbReference type="InterPro" id="IPR001857">
    <property type="entry name" value="Ribosomal_bL19"/>
</dbReference>
<dbReference type="SUPFAM" id="SSF50104">
    <property type="entry name" value="Translation proteins SH3-like domain"/>
    <property type="match status" value="1"/>
</dbReference>
<dbReference type="PRINTS" id="PR00061">
    <property type="entry name" value="RIBOSOMALL19"/>
</dbReference>
<evidence type="ECO:0000256" key="7">
    <source>
        <dbReference type="RuleBase" id="RU000559"/>
    </source>
</evidence>
<dbReference type="AlphaFoldDB" id="K9P5M2"/>
<dbReference type="FunFam" id="2.30.30.790:FF:000001">
    <property type="entry name" value="50S ribosomal protein L19"/>
    <property type="match status" value="1"/>
</dbReference>
<dbReference type="PATRIC" id="fig|292564.3.peg.1061"/>
<proteinExistence type="inferred from homology"/>
<evidence type="ECO:0000313" key="10">
    <source>
        <dbReference type="Proteomes" id="UP000010388"/>
    </source>
</evidence>
<dbReference type="EMBL" id="CP003495">
    <property type="protein sequence ID" value="AFY28293.1"/>
    <property type="molecule type" value="Genomic_DNA"/>
</dbReference>
<dbReference type="Pfam" id="PF01245">
    <property type="entry name" value="Ribosomal_L19"/>
    <property type="match status" value="1"/>
</dbReference>
<comment type="function">
    <text evidence="1 6 7">This protein is located at the 30S-50S ribosomal subunit interface and may play a role in the structure and function of the aminoacyl-tRNA binding site.</text>
</comment>
<keyword evidence="3 6" id="KW-0689">Ribosomal protein</keyword>
<sequence length="175" mass="19150">MATETDPTTTDPSTEDPSTDVDPQTVDQGTADVVSEAADTTAAAVAAPAAVTVTTGKLSARALIEEFEATQLKSDLPEIYVGDTVKVGVRIREGNKERVQPYEGVVIAKRHGGLNQTITVRRIFQGIGVERVFMLHSPQVASVKVERRGKVRRAKLFYLRDRVGKATRVKQRFDR</sequence>
<dbReference type="HAMAP" id="MF_00402">
    <property type="entry name" value="Ribosomal_bL19"/>
    <property type="match status" value="1"/>
</dbReference>
<dbReference type="Proteomes" id="UP000010388">
    <property type="component" value="Chromosome"/>
</dbReference>
<evidence type="ECO:0000256" key="1">
    <source>
        <dbReference type="ARBA" id="ARBA00002349"/>
    </source>
</evidence>
<protein>
    <recommendedName>
        <fullName evidence="5 6">Large ribosomal subunit protein bL19</fullName>
    </recommendedName>
</protein>
<dbReference type="PANTHER" id="PTHR15680:SF9">
    <property type="entry name" value="LARGE RIBOSOMAL SUBUNIT PROTEIN BL19M"/>
    <property type="match status" value="1"/>
</dbReference>
<dbReference type="PROSITE" id="PS01015">
    <property type="entry name" value="RIBOSOMAL_L19"/>
    <property type="match status" value="1"/>
</dbReference>
<dbReference type="Gene3D" id="2.30.30.790">
    <property type="match status" value="1"/>
</dbReference>
<dbReference type="PANTHER" id="PTHR15680">
    <property type="entry name" value="RIBOSOMAL PROTEIN L19"/>
    <property type="match status" value="1"/>
</dbReference>
<dbReference type="InterPro" id="IPR008991">
    <property type="entry name" value="Translation_prot_SH3-like_sf"/>
</dbReference>
<dbReference type="eggNOG" id="COG0335">
    <property type="taxonomic scope" value="Bacteria"/>
</dbReference>
<dbReference type="KEGG" id="cgc:Cyagr_1112"/>